<dbReference type="EMBL" id="LR797280">
    <property type="protein sequence ID" value="CAB4199162.1"/>
    <property type="molecule type" value="Genomic_DNA"/>
</dbReference>
<organism evidence="1">
    <name type="scientific">uncultured Caudovirales phage</name>
    <dbReference type="NCBI Taxonomy" id="2100421"/>
    <lineage>
        <taxon>Viruses</taxon>
        <taxon>Duplodnaviria</taxon>
        <taxon>Heunggongvirae</taxon>
        <taxon>Uroviricota</taxon>
        <taxon>Caudoviricetes</taxon>
        <taxon>Peduoviridae</taxon>
        <taxon>Maltschvirus</taxon>
        <taxon>Maltschvirus maltsch</taxon>
    </lineage>
</organism>
<name>A0A6J5RSZ8_9CAUD</name>
<sequence length="140" mass="16561">MLGSGWLDWLLWLFDFRDDGLAVQAALRLNRWIAGQDAAFERIDRLSHHRLCPFYRTLFLVRVEHPYGFREVCNLAQLFVFVRSSLGRDFSKLLRVLLDILQFLFDGLALRFQAVDKAHGVFLDWWVEIYAYFFMSSIHG</sequence>
<protein>
    <submittedName>
        <fullName evidence="1">Uncharacterized protein</fullName>
    </submittedName>
</protein>
<evidence type="ECO:0000313" key="1">
    <source>
        <dbReference type="EMBL" id="CAB4199162.1"/>
    </source>
</evidence>
<gene>
    <name evidence="1" type="ORF">UFOVP1333_26</name>
</gene>
<reference evidence="1" key="1">
    <citation type="submission" date="2020-05" db="EMBL/GenBank/DDBJ databases">
        <authorList>
            <person name="Chiriac C."/>
            <person name="Salcher M."/>
            <person name="Ghai R."/>
            <person name="Kavagutti S V."/>
        </authorList>
    </citation>
    <scope>NUCLEOTIDE SEQUENCE</scope>
</reference>
<proteinExistence type="predicted"/>
<accession>A0A6J5RSZ8</accession>